<name>A0A5R9IML7_9GAMM</name>
<proteinExistence type="predicted"/>
<protein>
    <submittedName>
        <fullName evidence="1">Uncharacterized protein</fullName>
    </submittedName>
</protein>
<dbReference type="Proteomes" id="UP000307790">
    <property type="component" value="Unassembled WGS sequence"/>
</dbReference>
<dbReference type="EMBL" id="VCBC01000004">
    <property type="protein sequence ID" value="TLU66775.1"/>
    <property type="molecule type" value="Genomic_DNA"/>
</dbReference>
<dbReference type="AlphaFoldDB" id="A0A5R9IML7"/>
<dbReference type="PROSITE" id="PS51257">
    <property type="entry name" value="PROKAR_LIPOPROTEIN"/>
    <property type="match status" value="1"/>
</dbReference>
<evidence type="ECO:0000313" key="2">
    <source>
        <dbReference type="Proteomes" id="UP000307790"/>
    </source>
</evidence>
<comment type="caution">
    <text evidence="1">The sequence shown here is derived from an EMBL/GenBank/DDBJ whole genome shotgun (WGS) entry which is preliminary data.</text>
</comment>
<accession>A0A5R9IML7</accession>
<sequence>MKSSHLMALLPFVLTLGACKSTPELSFNPKRFDSPEVYSQPLKVNIATGFTARSLIVIDRYEDLNDHTIDSQVREKNYGDDEVILFASADVTAGNGWEFSLSGADSLKAAVKYQFYGEHSENSDIGNLSQAVTLGYERHQKDEADWHQKSDIIDIAWVVGYRALAKGIIYGGPFIQWGKADGQVNAYELSPETGDRFLAEEINFSRNGTFLGLNIAYEHRFNFGLGWGIEFVTYTNKWGDDDKADQMLNLMLDYQF</sequence>
<gene>
    <name evidence="1" type="ORF">FE810_04505</name>
</gene>
<keyword evidence="2" id="KW-1185">Reference proteome</keyword>
<reference evidence="1 2" key="1">
    <citation type="submission" date="2019-05" db="EMBL/GenBank/DDBJ databases">
        <title>Genome sequences of Thalassotalea litorea 1K03283.</title>
        <authorList>
            <person name="Zhang D."/>
        </authorList>
    </citation>
    <scope>NUCLEOTIDE SEQUENCE [LARGE SCALE GENOMIC DNA]</scope>
    <source>
        <strain evidence="1 2">MCCC 1K03283</strain>
    </source>
</reference>
<dbReference type="RefSeq" id="WP_138318840.1">
    <property type="nucleotide sequence ID" value="NZ_VCBC01000004.1"/>
</dbReference>
<organism evidence="1 2">
    <name type="scientific">Thalassotalea litorea</name>
    <dbReference type="NCBI Taxonomy" id="2020715"/>
    <lineage>
        <taxon>Bacteria</taxon>
        <taxon>Pseudomonadati</taxon>
        <taxon>Pseudomonadota</taxon>
        <taxon>Gammaproteobacteria</taxon>
        <taxon>Alteromonadales</taxon>
        <taxon>Colwelliaceae</taxon>
        <taxon>Thalassotalea</taxon>
    </lineage>
</organism>
<dbReference type="OrthoDB" id="6292626at2"/>
<evidence type="ECO:0000313" key="1">
    <source>
        <dbReference type="EMBL" id="TLU66775.1"/>
    </source>
</evidence>